<dbReference type="SUPFAM" id="SSF46785">
    <property type="entry name" value="Winged helix' DNA-binding domain"/>
    <property type="match status" value="1"/>
</dbReference>
<sequence>MAKPSQTELAVLAALSVRPMTGYAAREAIVTELGMFWSESFGQIYPALARLREAGLVEAVQAQGSRSAVHRLTPAGRERLVELLREPVVASPPRNGMLLRLFFGDVLGPAACAELVLDARRRAEETLARLADARRGAEAENHPQQPYWLMTVSAGEHAARATLAWADETLDALSRLGGPAAG</sequence>
<organism evidence="3 4">
    <name type="scientific">Actinotalea ferrariae CF5-4</name>
    <dbReference type="NCBI Taxonomy" id="948458"/>
    <lineage>
        <taxon>Bacteria</taxon>
        <taxon>Bacillati</taxon>
        <taxon>Actinomycetota</taxon>
        <taxon>Actinomycetes</taxon>
        <taxon>Micrococcales</taxon>
        <taxon>Cellulomonadaceae</taxon>
        <taxon>Actinotalea</taxon>
    </lineage>
</organism>
<dbReference type="RefSeq" id="WP_034225623.1">
    <property type="nucleotide sequence ID" value="NZ_AXCW01000085.1"/>
</dbReference>
<dbReference type="AlphaFoldDB" id="A0A021VQU5"/>
<keyword evidence="4" id="KW-1185">Reference proteome</keyword>
<evidence type="ECO:0000259" key="1">
    <source>
        <dbReference type="Pfam" id="PF03551"/>
    </source>
</evidence>
<dbReference type="Pfam" id="PF10400">
    <property type="entry name" value="Vir_act_alpha_C"/>
    <property type="match status" value="1"/>
</dbReference>
<evidence type="ECO:0000313" key="3">
    <source>
        <dbReference type="EMBL" id="EYR63574.1"/>
    </source>
</evidence>
<dbReference type="PANTHER" id="PTHR43252">
    <property type="entry name" value="TRANSCRIPTIONAL REGULATOR YQJI"/>
    <property type="match status" value="1"/>
</dbReference>
<comment type="caution">
    <text evidence="3">The sequence shown here is derived from an EMBL/GenBank/DDBJ whole genome shotgun (WGS) entry which is preliminary data.</text>
</comment>
<dbReference type="InterPro" id="IPR036388">
    <property type="entry name" value="WH-like_DNA-bd_sf"/>
</dbReference>
<gene>
    <name evidence="3" type="ORF">N866_19860</name>
</gene>
<dbReference type="InterPro" id="IPR036390">
    <property type="entry name" value="WH_DNA-bd_sf"/>
</dbReference>
<dbReference type="InterPro" id="IPR005149">
    <property type="entry name" value="Tscrpt_reg_PadR_N"/>
</dbReference>
<dbReference type="OrthoDB" id="1683430at2"/>
<dbReference type="Proteomes" id="UP000019753">
    <property type="component" value="Unassembled WGS sequence"/>
</dbReference>
<dbReference type="InterPro" id="IPR018309">
    <property type="entry name" value="Tscrpt_reg_PadR_C"/>
</dbReference>
<dbReference type="EMBL" id="AXCW01000085">
    <property type="protein sequence ID" value="EYR63574.1"/>
    <property type="molecule type" value="Genomic_DNA"/>
</dbReference>
<evidence type="ECO:0000313" key="4">
    <source>
        <dbReference type="Proteomes" id="UP000019753"/>
    </source>
</evidence>
<proteinExistence type="predicted"/>
<feature type="domain" description="Transcription regulator PadR C-terminal" evidence="2">
    <location>
        <begin position="94"/>
        <end position="173"/>
    </location>
</feature>
<protein>
    <submittedName>
        <fullName evidence="3">PadR family transcriptional regulator</fullName>
    </submittedName>
</protein>
<reference evidence="3 4" key="1">
    <citation type="submission" date="2014-01" db="EMBL/GenBank/DDBJ databases">
        <title>Actinotalea ferrariae CF5-4.</title>
        <authorList>
            <person name="Chen F."/>
            <person name="Li Y."/>
            <person name="Wang G."/>
        </authorList>
    </citation>
    <scope>NUCLEOTIDE SEQUENCE [LARGE SCALE GENOMIC DNA]</scope>
    <source>
        <strain evidence="3 4">CF5-4</strain>
    </source>
</reference>
<dbReference type="Gene3D" id="1.10.10.10">
    <property type="entry name" value="Winged helix-like DNA-binding domain superfamily/Winged helix DNA-binding domain"/>
    <property type="match status" value="1"/>
</dbReference>
<dbReference type="PANTHER" id="PTHR43252:SF6">
    <property type="entry name" value="NEGATIVE TRANSCRIPTION REGULATOR PADR"/>
    <property type="match status" value="1"/>
</dbReference>
<feature type="domain" description="Transcription regulator PadR N-terminal" evidence="1">
    <location>
        <begin position="11"/>
        <end position="80"/>
    </location>
</feature>
<accession>A0A021VQU5</accession>
<name>A0A021VQU5_9CELL</name>
<evidence type="ECO:0000259" key="2">
    <source>
        <dbReference type="Pfam" id="PF10400"/>
    </source>
</evidence>
<dbReference type="Gene3D" id="6.10.140.190">
    <property type="match status" value="1"/>
</dbReference>
<dbReference type="Pfam" id="PF03551">
    <property type="entry name" value="PadR"/>
    <property type="match status" value="1"/>
</dbReference>